<dbReference type="InterPro" id="IPR029032">
    <property type="entry name" value="AhpD-like"/>
</dbReference>
<dbReference type="Gene3D" id="1.20.1290.10">
    <property type="entry name" value="AhpD-like"/>
    <property type="match status" value="1"/>
</dbReference>
<sequence length="175" mass="19323">MNVHPTTAVPGTGPTSPAQRLDYAAQSPQLLKKLTELNVAATSGAIEETIRDLVELRASQMNGCTFCVDMHVKMARIHGERELRLHHVAAWRESNLFTPRERAALAWAEVLTRMPDGGVPDDTYGRVRTQLSEKEIVDLTFVVVAINAWNRLNVAFRPVPGAYDETYGLAKAGLD</sequence>
<keyword evidence="2" id="KW-0575">Peroxidase</keyword>
<dbReference type="AlphaFoldDB" id="A0A8B2NX84"/>
<accession>A0A8B2NX84</accession>
<name>A0A8B2NX84_9HYPH</name>
<dbReference type="NCBIfam" id="TIGR00778">
    <property type="entry name" value="ahpD_dom"/>
    <property type="match status" value="1"/>
</dbReference>
<dbReference type="EMBL" id="QHHQ01000002">
    <property type="protein sequence ID" value="RAI02144.1"/>
    <property type="molecule type" value="Genomic_DNA"/>
</dbReference>
<keyword evidence="3" id="KW-1185">Reference proteome</keyword>
<keyword evidence="2" id="KW-0560">Oxidoreductase</keyword>
<reference evidence="2 3" key="1">
    <citation type="submission" date="2018-05" db="EMBL/GenBank/DDBJ databases">
        <title>Acuticoccus sediminis sp. nov., isolated from deep-sea sediment of Indian Ocean.</title>
        <authorList>
            <person name="Liu X."/>
            <person name="Lai Q."/>
            <person name="Du Y."/>
            <person name="Sun F."/>
            <person name="Zhang X."/>
            <person name="Wang S."/>
            <person name="Shao Z."/>
        </authorList>
    </citation>
    <scope>NUCLEOTIDE SEQUENCE [LARGE SCALE GENOMIC DNA]</scope>
    <source>
        <strain evidence="2 3">PTG4-2</strain>
    </source>
</reference>
<proteinExistence type="predicted"/>
<organism evidence="2 3">
    <name type="scientific">Acuticoccus sediminis</name>
    <dbReference type="NCBI Taxonomy" id="2184697"/>
    <lineage>
        <taxon>Bacteria</taxon>
        <taxon>Pseudomonadati</taxon>
        <taxon>Pseudomonadota</taxon>
        <taxon>Alphaproteobacteria</taxon>
        <taxon>Hyphomicrobiales</taxon>
        <taxon>Amorphaceae</taxon>
        <taxon>Acuticoccus</taxon>
    </lineage>
</organism>
<feature type="domain" description="Carboxymuconolactone decarboxylase-like" evidence="1">
    <location>
        <begin position="28"/>
        <end position="109"/>
    </location>
</feature>
<evidence type="ECO:0000313" key="3">
    <source>
        <dbReference type="Proteomes" id="UP000249590"/>
    </source>
</evidence>
<dbReference type="SUPFAM" id="SSF69118">
    <property type="entry name" value="AhpD-like"/>
    <property type="match status" value="1"/>
</dbReference>
<dbReference type="InterPro" id="IPR003779">
    <property type="entry name" value="CMD-like"/>
</dbReference>
<dbReference type="RefSeq" id="WP_111345510.1">
    <property type="nucleotide sequence ID" value="NZ_QHHQ01000002.1"/>
</dbReference>
<dbReference type="GO" id="GO:0051920">
    <property type="term" value="F:peroxiredoxin activity"/>
    <property type="evidence" value="ECO:0007669"/>
    <property type="project" value="InterPro"/>
</dbReference>
<evidence type="ECO:0000313" key="2">
    <source>
        <dbReference type="EMBL" id="RAI02144.1"/>
    </source>
</evidence>
<dbReference type="PANTHER" id="PTHR34846:SF10">
    <property type="entry name" value="CYTOPLASMIC PROTEIN"/>
    <property type="match status" value="1"/>
</dbReference>
<dbReference type="PANTHER" id="PTHR34846">
    <property type="entry name" value="4-CARBOXYMUCONOLACTONE DECARBOXYLASE FAMILY PROTEIN (AFU_ORTHOLOGUE AFUA_6G11590)"/>
    <property type="match status" value="1"/>
</dbReference>
<dbReference type="InterPro" id="IPR004675">
    <property type="entry name" value="AhpD_core"/>
</dbReference>
<protein>
    <submittedName>
        <fullName evidence="2">Alkylhydroperoxidase</fullName>
    </submittedName>
</protein>
<evidence type="ECO:0000259" key="1">
    <source>
        <dbReference type="Pfam" id="PF02627"/>
    </source>
</evidence>
<dbReference type="Pfam" id="PF02627">
    <property type="entry name" value="CMD"/>
    <property type="match status" value="1"/>
</dbReference>
<dbReference type="OrthoDB" id="9801997at2"/>
<dbReference type="Proteomes" id="UP000249590">
    <property type="component" value="Unassembled WGS sequence"/>
</dbReference>
<comment type="caution">
    <text evidence="2">The sequence shown here is derived from an EMBL/GenBank/DDBJ whole genome shotgun (WGS) entry which is preliminary data.</text>
</comment>
<gene>
    <name evidence="2" type="ORF">DLJ53_12305</name>
</gene>